<feature type="chain" id="PRO_5003914155" evidence="1">
    <location>
        <begin position="28"/>
        <end position="369"/>
    </location>
</feature>
<feature type="signal peptide" evidence="1">
    <location>
        <begin position="1"/>
        <end position="27"/>
    </location>
</feature>
<dbReference type="RefSeq" id="WP_015092542.1">
    <property type="nucleotide sequence ID" value="NC_019567.1"/>
</dbReference>
<organism evidence="2 3">
    <name type="scientific">Bdellovibrio bacteriovorus str. Tiberius</name>
    <dbReference type="NCBI Taxonomy" id="1069642"/>
    <lineage>
        <taxon>Bacteria</taxon>
        <taxon>Pseudomonadati</taxon>
        <taxon>Bdellovibrionota</taxon>
        <taxon>Bdellovibrionia</taxon>
        <taxon>Bdellovibrionales</taxon>
        <taxon>Pseudobdellovibrionaceae</taxon>
        <taxon>Bdellovibrio</taxon>
    </lineage>
</organism>
<name>K7ZCD1_BDEBC</name>
<evidence type="ECO:0000313" key="2">
    <source>
        <dbReference type="EMBL" id="AFY03134.1"/>
    </source>
</evidence>
<proteinExistence type="predicted"/>
<keyword evidence="1" id="KW-0732">Signal</keyword>
<evidence type="ECO:0000313" key="3">
    <source>
        <dbReference type="Proteomes" id="UP000010074"/>
    </source>
</evidence>
<gene>
    <name evidence="2" type="ORF">Bdt_3459</name>
</gene>
<dbReference type="STRING" id="1069642.Bdt_3459"/>
<dbReference type="HOGENOM" id="CLU_766536_0_0_7"/>
<accession>K7ZCD1</accession>
<dbReference type="AlphaFoldDB" id="K7ZCD1"/>
<dbReference type="KEGG" id="bbat:Bdt_3459"/>
<dbReference type="Proteomes" id="UP000010074">
    <property type="component" value="Chromosome"/>
</dbReference>
<protein>
    <submittedName>
        <fullName evidence="2">Uncharacterized protein</fullName>
    </submittedName>
</protein>
<dbReference type="EMBL" id="CP002930">
    <property type="protein sequence ID" value="AFY03134.1"/>
    <property type="molecule type" value="Genomic_DNA"/>
</dbReference>
<reference evidence="2 3" key="1">
    <citation type="journal article" date="2012" name="BMC Genomics">
        <title>Genome analysis of a simultaneously predatory and prey-independent, novel Bdellovibrio bacteriovorus from the River Tiber, supports in silico predictions of both ancient and recent lateral gene transfer from diverse bacteria.</title>
        <authorList>
            <person name="Hobley L."/>
            <person name="Lerner T.R."/>
            <person name="Williams L.E."/>
            <person name="Lambert C."/>
            <person name="Till R."/>
            <person name="Milner D.S."/>
            <person name="Basford S.M."/>
            <person name="Capeness M.J."/>
            <person name="Fenton A.K."/>
            <person name="Atterbury R.J."/>
            <person name="Harris M.A."/>
            <person name="Sockett R.E."/>
        </authorList>
    </citation>
    <scope>NUCLEOTIDE SEQUENCE [LARGE SCALE GENOMIC DNA]</scope>
    <source>
        <strain evidence="2 3">Tiberius</strain>
    </source>
</reference>
<dbReference type="PATRIC" id="fig|1069642.3.peg.3424"/>
<evidence type="ECO:0000256" key="1">
    <source>
        <dbReference type="SAM" id="SignalP"/>
    </source>
</evidence>
<sequence length="369" mass="40495">MKKSPSQILMKSVLCILLFLISSTAVAQILPVGLYEGLMANTGVATTRSKAASYYNPSLLRQRQDNAFSLNGNSIGAINSKNEGQTFSSSLGLAPSYLSNLVVGEDLVHEFFVANTLQGLFSWQSSKNETSFDAEANISRMVSGYSMAFKSIPFAIQFLARYSEAKTFGVGESSFPAQDIYVVSKTKSEYKNLNVALGLSTHFQFEHYSLGVNFNSRGLSLYNQNKGSSRIFTHGSPPGDFTVTEDDDARSSVTNEEGKLLIGHGFKVGHHEFLTDSSFVEVSGNLDRYTFSQSFGYRYGAADGHQLLCGISHRFGSDVDYFGQNFNTSVGYSWKTRALRSAIGFYYGKESTTVENSTVGVVFGSEYEY</sequence>